<dbReference type="EMBL" id="CADEPM010000005">
    <property type="protein sequence ID" value="CAB3406974.1"/>
    <property type="molecule type" value="Genomic_DNA"/>
</dbReference>
<dbReference type="OrthoDB" id="206969at2759"/>
<dbReference type="AlphaFoldDB" id="A0A8S1F3A2"/>
<keyword evidence="3" id="KW-1185">Reference proteome</keyword>
<dbReference type="Pfam" id="PF10253">
    <property type="entry name" value="PRCC"/>
    <property type="match status" value="1"/>
</dbReference>
<evidence type="ECO:0000256" key="1">
    <source>
        <dbReference type="SAM" id="MobiDB-lite"/>
    </source>
</evidence>
<dbReference type="PANTHER" id="PTHR13621">
    <property type="entry name" value="PROLINE-RICH PROTEIN PRCC"/>
    <property type="match status" value="1"/>
</dbReference>
<proteinExistence type="predicted"/>
<feature type="region of interest" description="Disordered" evidence="1">
    <location>
        <begin position="79"/>
        <end position="112"/>
    </location>
</feature>
<protein>
    <recommendedName>
        <fullName evidence="4">Proline-rich protein PRCC</fullName>
    </recommendedName>
</protein>
<evidence type="ECO:0008006" key="4">
    <source>
        <dbReference type="Google" id="ProtNLM"/>
    </source>
</evidence>
<dbReference type="PANTHER" id="PTHR13621:SF2">
    <property type="entry name" value="PROLINE-RICH PROTEIN PRCC"/>
    <property type="match status" value="1"/>
</dbReference>
<comment type="caution">
    <text evidence="2">The sequence shown here is derived from an EMBL/GenBank/DDBJ whole genome shotgun (WGS) entry which is preliminary data.</text>
</comment>
<evidence type="ECO:0000313" key="2">
    <source>
        <dbReference type="EMBL" id="CAB3406974.1"/>
    </source>
</evidence>
<gene>
    <name evidence="2" type="ORF">CBOVIS_LOCUS8968</name>
</gene>
<reference evidence="2 3" key="1">
    <citation type="submission" date="2020-04" db="EMBL/GenBank/DDBJ databases">
        <authorList>
            <person name="Laetsch R D."/>
            <person name="Stevens L."/>
            <person name="Kumar S."/>
            <person name="Blaxter L. M."/>
        </authorList>
    </citation>
    <scope>NUCLEOTIDE SEQUENCE [LARGE SCALE GENOMIC DNA]</scope>
</reference>
<accession>A0A8S1F3A2</accession>
<feature type="region of interest" description="Disordered" evidence="1">
    <location>
        <begin position="1"/>
        <end position="52"/>
    </location>
</feature>
<feature type="compositionally biased region" description="Basic residues" evidence="1">
    <location>
        <begin position="79"/>
        <end position="96"/>
    </location>
</feature>
<dbReference type="Proteomes" id="UP000494206">
    <property type="component" value="Unassembled WGS sequence"/>
</dbReference>
<dbReference type="GO" id="GO:0005634">
    <property type="term" value="C:nucleus"/>
    <property type="evidence" value="ECO:0007669"/>
    <property type="project" value="TreeGrafter"/>
</dbReference>
<name>A0A8S1F3A2_9PELO</name>
<dbReference type="InterPro" id="IPR018800">
    <property type="entry name" value="PRCC"/>
</dbReference>
<organism evidence="2 3">
    <name type="scientific">Caenorhabditis bovis</name>
    <dbReference type="NCBI Taxonomy" id="2654633"/>
    <lineage>
        <taxon>Eukaryota</taxon>
        <taxon>Metazoa</taxon>
        <taxon>Ecdysozoa</taxon>
        <taxon>Nematoda</taxon>
        <taxon>Chromadorea</taxon>
        <taxon>Rhabditida</taxon>
        <taxon>Rhabditina</taxon>
        <taxon>Rhabditomorpha</taxon>
        <taxon>Rhabditoidea</taxon>
        <taxon>Rhabditidae</taxon>
        <taxon>Peloderinae</taxon>
        <taxon>Caenorhabditis</taxon>
    </lineage>
</organism>
<feature type="compositionally biased region" description="Basic and acidic residues" evidence="1">
    <location>
        <begin position="35"/>
        <end position="44"/>
    </location>
</feature>
<sequence length="384" mass="42336">MALVDYAGSDSDSEDELTTKAMPATLEKNAEDEDFFRSESRDTEESTLQSEKVANDDVLEDIVKPKNWELKLAEKQKKKLEKKAKKAAKKEKKKSKNNKEAGIVPKISSGVKKPKPKVQISAFGALASIAGSISSDSDDDELISKESVKGIGFLSSLPAPKGKNNVTGDQTISSFVPFSKATPDVPSTSLASKLVDSEDDDYDPLDFFGFSLASKKVDKIPDEPQVPQFTEDMEMVGPSKPSQQFIYPSQLYNMAEVPEEPAKPKGKILTDEMAQKLIMRFSQDIGPGELKSFNEITSNLIDVNVDDAIGPNVKSNILKNLGHRQFSEATKAPLPQAPVAGQMSRKKHQITYLANLAVSREEALKDKWAEQKQTKRMARQKYGF</sequence>
<evidence type="ECO:0000313" key="3">
    <source>
        <dbReference type="Proteomes" id="UP000494206"/>
    </source>
</evidence>